<dbReference type="InterPro" id="IPR036597">
    <property type="entry name" value="Fido-like_dom_sf"/>
</dbReference>
<keyword evidence="1" id="KW-0547">Nucleotide-binding</keyword>
<reference evidence="5 7" key="2">
    <citation type="submission" date="2021-03" db="EMBL/GenBank/DDBJ databases">
        <title>Human Oral Microbial Genomes.</title>
        <authorList>
            <person name="Johnston C.D."/>
            <person name="Chen T."/>
            <person name="Dewhirst F.E."/>
        </authorList>
    </citation>
    <scope>NUCLEOTIDE SEQUENCE [LARGE SCALE GENOMIC DNA]</scope>
    <source>
        <strain evidence="5 7">W1435</strain>
    </source>
</reference>
<dbReference type="eggNOG" id="COG3177">
    <property type="taxonomic scope" value="Bacteria"/>
</dbReference>
<feature type="binding site" evidence="1">
    <location>
        <begin position="280"/>
        <end position="287"/>
    </location>
    <ligand>
        <name>ATP</name>
        <dbReference type="ChEBI" id="CHEBI:30616"/>
    </ligand>
</feature>
<evidence type="ECO:0000313" key="7">
    <source>
        <dbReference type="Proteomes" id="UP000682005"/>
    </source>
</evidence>
<evidence type="ECO:0000256" key="1">
    <source>
        <dbReference type="PIRSR" id="PIRSR640198-2"/>
    </source>
</evidence>
<name>A0A0K1NLK0_9BACT</name>
<evidence type="ECO:0000256" key="2">
    <source>
        <dbReference type="PIRSR" id="PIRSR640198-3"/>
    </source>
</evidence>
<keyword evidence="1" id="KW-0067">ATP-binding</keyword>
<reference evidence="4 6" key="1">
    <citation type="submission" date="2015-07" db="EMBL/GenBank/DDBJ databases">
        <authorList>
            <person name="Noorani M."/>
        </authorList>
    </citation>
    <scope>NUCLEOTIDE SEQUENCE [LARGE SCALE GENOMIC DNA]</scope>
    <source>
        <strain evidence="4 6">W1435</strain>
    </source>
</reference>
<dbReference type="PANTHER" id="PTHR13504:SF38">
    <property type="entry name" value="FIDO DOMAIN-CONTAINING PROTEIN"/>
    <property type="match status" value="1"/>
</dbReference>
<dbReference type="InterPro" id="IPR040198">
    <property type="entry name" value="Fido_containing"/>
</dbReference>
<dbReference type="Proteomes" id="UP000682005">
    <property type="component" value="Chromosome 1"/>
</dbReference>
<dbReference type="EMBL" id="CP072370">
    <property type="protein sequence ID" value="QUB87187.1"/>
    <property type="molecule type" value="Genomic_DNA"/>
</dbReference>
<protein>
    <submittedName>
        <fullName evidence="4">Cell filamentation protein Fic</fullName>
    </submittedName>
    <submittedName>
        <fullName evidence="5">Fic family protein</fullName>
    </submittedName>
</protein>
<proteinExistence type="predicted"/>
<dbReference type="GO" id="GO:0005524">
    <property type="term" value="F:ATP binding"/>
    <property type="evidence" value="ECO:0007669"/>
    <property type="project" value="UniProtKB-KW"/>
</dbReference>
<dbReference type="RefSeq" id="WP_025077741.1">
    <property type="nucleotide sequence ID" value="NZ_BAKO01000004.1"/>
</dbReference>
<evidence type="ECO:0000313" key="5">
    <source>
        <dbReference type="EMBL" id="QUB87187.1"/>
    </source>
</evidence>
<dbReference type="KEGG" id="pfus:ADJ77_07135"/>
<dbReference type="InterPro" id="IPR003812">
    <property type="entry name" value="Fido"/>
</dbReference>
<evidence type="ECO:0000313" key="4">
    <source>
        <dbReference type="EMBL" id="AKU69546.1"/>
    </source>
</evidence>
<dbReference type="OrthoDB" id="9814400at2"/>
<accession>A0A0K1NLK0</accession>
<dbReference type="SUPFAM" id="SSF140931">
    <property type="entry name" value="Fic-like"/>
    <property type="match status" value="1"/>
</dbReference>
<evidence type="ECO:0000313" key="6">
    <source>
        <dbReference type="Proteomes" id="UP000060345"/>
    </source>
</evidence>
<dbReference type="Pfam" id="PF02661">
    <property type="entry name" value="Fic"/>
    <property type="match status" value="1"/>
</dbReference>
<organism evidence="4 6">
    <name type="scientific">Prevotella fusca JCM 17724</name>
    <dbReference type="NCBI Taxonomy" id="1236517"/>
    <lineage>
        <taxon>Bacteria</taxon>
        <taxon>Pseudomonadati</taxon>
        <taxon>Bacteroidota</taxon>
        <taxon>Bacteroidia</taxon>
        <taxon>Bacteroidales</taxon>
        <taxon>Prevotellaceae</taxon>
        <taxon>Prevotella</taxon>
    </lineage>
</organism>
<dbReference type="PROSITE" id="PS51459">
    <property type="entry name" value="FIDO"/>
    <property type="match status" value="1"/>
</dbReference>
<dbReference type="EMBL" id="CP012074">
    <property type="protein sequence ID" value="AKU69546.1"/>
    <property type="molecule type" value="Genomic_DNA"/>
</dbReference>
<gene>
    <name evidence="4" type="ORF">ADJ77_07135</name>
    <name evidence="5" type="ORF">J5A51_06825</name>
</gene>
<dbReference type="Gene3D" id="1.10.3290.10">
    <property type="entry name" value="Fido-like domain"/>
    <property type="match status" value="1"/>
</dbReference>
<sequence>MNESRDILQYLHYHPLSSRGDITAGTAFKGSDATLKRVIAAGIKAGDIVAEGKARATRYRLSPQAQLLMPLNLDTYFALEVDERQVQSSYNFELINGLLTETRLFSDKEQAHLDALQDEFRQHVNELTDNEYRKEMERLGIDLSWKSSQIEGNTYTLLETERLLRESKTAEGKTKEEAVMLLNHKDALSFILDNPDYLQELTVSHIEDIHQLLTKDLSIDKGLRRHRVGITGTNYHPLDNEFQIREAMRDACKLINSKYNIFEKALLTLLLLSYIQPFSDGNKRTARITSNAILIANDYCPLSFRSIDSIDYKKAMLIFYEQNNLYAFKQIFIEQFEFAVKEYF</sequence>
<feature type="site" description="Important for autoinhibition of adenylyltransferase activity" evidence="2">
    <location>
        <position position="151"/>
    </location>
</feature>
<dbReference type="AlphaFoldDB" id="A0A0K1NLK0"/>
<keyword evidence="7" id="KW-1185">Reference proteome</keyword>
<dbReference type="Proteomes" id="UP000060345">
    <property type="component" value="Chromosome 1"/>
</dbReference>
<dbReference type="STRING" id="1236517.ADJ77_07135"/>
<dbReference type="PANTHER" id="PTHR13504">
    <property type="entry name" value="FIDO DOMAIN-CONTAINING PROTEIN DDB_G0283145"/>
    <property type="match status" value="1"/>
</dbReference>
<evidence type="ECO:0000259" key="3">
    <source>
        <dbReference type="PROSITE" id="PS51459"/>
    </source>
</evidence>
<feature type="domain" description="Fido" evidence="3">
    <location>
        <begin position="201"/>
        <end position="334"/>
    </location>
</feature>